<dbReference type="Ensembl" id="ENSCGRT00001016431.1">
    <property type="protein sequence ID" value="ENSCGRP00001012198.1"/>
    <property type="gene ID" value="ENSCGRG00001013662.1"/>
</dbReference>
<evidence type="ECO:0000256" key="3">
    <source>
        <dbReference type="ARBA" id="ARBA00023015"/>
    </source>
</evidence>
<dbReference type="SUPFAM" id="SSF46785">
    <property type="entry name" value="Winged helix' DNA-binding domain"/>
    <property type="match status" value="1"/>
</dbReference>
<dbReference type="KEGG" id="cge:113839494"/>
<dbReference type="RefSeq" id="XP_027298547.1">
    <property type="nucleotide sequence ID" value="XM_027442746.1"/>
</dbReference>
<reference evidence="14" key="5">
    <citation type="submission" date="2025-04" db="UniProtKB">
        <authorList>
            <consortium name="RefSeq"/>
        </authorList>
    </citation>
    <scope>IDENTIFICATION</scope>
    <source>
        <strain evidence="14">17A/GY</strain>
        <tissue evidence="14">Liver</tissue>
    </source>
</reference>
<accession>A0A061HUF5</accession>
<evidence type="ECO:0000256" key="1">
    <source>
        <dbReference type="ARBA" id="ARBA00004123"/>
    </source>
</evidence>
<reference evidence="13" key="4">
    <citation type="journal article" date="2020" name="Biotechnol. Bioeng.">
        <title>Chromosome-scale scaffolds for the Chinese hamster reference genome assembly to facilitate the study of the CHO epigenome.</title>
        <authorList>
            <person name="Hilliard W."/>
            <person name="MacDonald M."/>
            <person name="Lee K.H."/>
        </authorList>
    </citation>
    <scope>NUCLEOTIDE SEQUENCE [LARGE SCALE GENOMIC DNA]</scope>
    <source>
        <strain evidence="13">17A/GY</strain>
    </source>
</reference>
<evidence type="ECO:0000256" key="8">
    <source>
        <dbReference type="SAM" id="MobiDB-lite"/>
    </source>
</evidence>
<dbReference type="InterPro" id="IPR000232">
    <property type="entry name" value="HSF_DNA-bd"/>
</dbReference>
<evidence type="ECO:0000256" key="2">
    <source>
        <dbReference type="ARBA" id="ARBA00006403"/>
    </source>
</evidence>
<evidence type="ECO:0000313" key="10">
    <source>
        <dbReference type="EMBL" id="ERE65209.1"/>
    </source>
</evidence>
<evidence type="ECO:0000259" key="9">
    <source>
        <dbReference type="SMART" id="SM00415"/>
    </source>
</evidence>
<evidence type="ECO:0000313" key="14">
    <source>
        <dbReference type="RefSeq" id="XP_035306001.1"/>
    </source>
</evidence>
<dbReference type="OMA" id="PDYDCVM"/>
<evidence type="ECO:0000313" key="13">
    <source>
        <dbReference type="Proteomes" id="UP001108280"/>
    </source>
</evidence>
<reference evidence="13" key="3">
    <citation type="journal article" date="2018" name="Biotechnol. Bioeng.">
        <title>A reference genome of the Chinese hamster based on a hybrid assembly strategy.</title>
        <authorList>
            <person name="Rupp O."/>
            <person name="MacDonald M.L."/>
            <person name="Li S."/>
            <person name="Dhiman H."/>
            <person name="Polson S."/>
            <person name="Griep S."/>
            <person name="Heffner K."/>
            <person name="Hernandez I."/>
            <person name="Brinkrolf K."/>
            <person name="Jadhav V."/>
            <person name="Samoudi M."/>
            <person name="Hao H."/>
            <person name="Kingham B."/>
            <person name="Goesmann A."/>
            <person name="Betenbaugh M.J."/>
            <person name="Lewis N.E."/>
            <person name="Borth N."/>
            <person name="Lee K.H."/>
        </authorList>
    </citation>
    <scope>NUCLEOTIDE SEQUENCE [LARGE SCALE GENOMIC DNA]</scope>
    <source>
        <strain evidence="13">17A/GY</strain>
    </source>
</reference>
<protein>
    <submittedName>
        <fullName evidence="11 14">Heat shock transcription factor, X-linked member 3-like</fullName>
    </submittedName>
    <submittedName>
        <fullName evidence="10">Heat shock transcription factor, Y-linked-like protein</fullName>
    </submittedName>
</protein>
<feature type="compositionally biased region" description="Basic and acidic residues" evidence="8">
    <location>
        <begin position="216"/>
        <end position="227"/>
    </location>
</feature>
<keyword evidence="5" id="KW-0804">Transcription</keyword>
<feature type="compositionally biased region" description="Polar residues" evidence="8">
    <location>
        <begin position="48"/>
        <end position="58"/>
    </location>
</feature>
<dbReference type="RefSeq" id="XP_035306001.1">
    <property type="nucleotide sequence ID" value="XM_035450110.1"/>
</dbReference>
<keyword evidence="13" id="KW-1185">Reference proteome</keyword>
<evidence type="ECO:0000313" key="12">
    <source>
        <dbReference type="Proteomes" id="UP000030759"/>
    </source>
</evidence>
<keyword evidence="4" id="KW-0238">DNA-binding</keyword>
<dbReference type="GeneTree" id="ENSGT00940000161825"/>
<sequence length="354" mass="39514">MATQSIEEDCETNGNPAVDEEPESKDIPNSSPGSEAHSREGLVRQDDQNVIQDQSQPAASEEDNTNLLSLPFPRKLWAIVQNDAFKSVNWTKDGDSILIEVDLFQREVLHLKGAKKIFETDSLKSFIRQLNLYGFRKISSETSVASSGENKKIMIYRNFNFQRDKPGLFKYIWGKEDLGNLAKQATCVPIPLSPSQGPISKKKKMSPTRYSPRFYCKPEEDGVESGKKNSNNQAHKGNHSFVFSSVWAMKAIPGYYLQNQPSGEPSNTTVEDTSHNIRMPPTAPGVQGTEVPSASSPGHRILHSMMSLYNDCCSAIFSALSQRPMNESPIEEEQEGSSDYKRVICEPIKNNPHL</sequence>
<evidence type="ECO:0000256" key="5">
    <source>
        <dbReference type="ARBA" id="ARBA00023163"/>
    </source>
</evidence>
<evidence type="ECO:0000313" key="11">
    <source>
        <dbReference type="Ensembl" id="ENSCGRP00001012198.1"/>
    </source>
</evidence>
<dbReference type="PANTHER" id="PTHR10015">
    <property type="entry name" value="HEAT SHOCK TRANSCRIPTION FACTOR"/>
    <property type="match status" value="1"/>
</dbReference>
<dbReference type="GO" id="GO:0043565">
    <property type="term" value="F:sequence-specific DNA binding"/>
    <property type="evidence" value="ECO:0007669"/>
    <property type="project" value="InterPro"/>
</dbReference>
<feature type="domain" description="HSF-type DNA-binding" evidence="9">
    <location>
        <begin position="68"/>
        <end position="175"/>
    </location>
</feature>
<dbReference type="InterPro" id="IPR036390">
    <property type="entry name" value="WH_DNA-bd_sf"/>
</dbReference>
<reference evidence="11" key="6">
    <citation type="submission" date="2025-05" db="UniProtKB">
        <authorList>
            <consortium name="Ensembl"/>
        </authorList>
    </citation>
    <scope>IDENTIFICATION</scope>
</reference>
<evidence type="ECO:0000256" key="4">
    <source>
        <dbReference type="ARBA" id="ARBA00023125"/>
    </source>
</evidence>
<dbReference type="Proteomes" id="UP000030759">
    <property type="component" value="Unassembled WGS sequence"/>
</dbReference>
<dbReference type="Proteomes" id="UP000694386">
    <property type="component" value="Unplaced"/>
</dbReference>
<keyword evidence="10" id="KW-0346">Stress response</keyword>
<dbReference type="GeneID" id="113839494"/>
<dbReference type="Pfam" id="PF00447">
    <property type="entry name" value="HSF_DNA-bind"/>
    <property type="match status" value="1"/>
</dbReference>
<dbReference type="FunFam" id="1.10.10.10:FF:000349">
    <property type="entry name" value="Heat shock transcription factor, Y-linked"/>
    <property type="match status" value="1"/>
</dbReference>
<feature type="compositionally biased region" description="Acidic residues" evidence="8">
    <location>
        <begin position="1"/>
        <end position="11"/>
    </location>
</feature>
<dbReference type="Proteomes" id="UP001108280">
    <property type="component" value="Chromosome X"/>
</dbReference>
<keyword evidence="6" id="KW-0539">Nucleus</keyword>
<comment type="similarity">
    <text evidence="2 7">Belongs to the HSF family.</text>
</comment>
<dbReference type="OrthoDB" id="6418155at2759"/>
<dbReference type="AlphaFoldDB" id="A0A061HUF5"/>
<dbReference type="Gene3D" id="1.10.10.10">
    <property type="entry name" value="Winged helix-like DNA-binding domain superfamily/Winged helix DNA-binding domain"/>
    <property type="match status" value="1"/>
</dbReference>
<feature type="region of interest" description="Disordered" evidence="8">
    <location>
        <begin position="1"/>
        <end position="65"/>
    </location>
</feature>
<dbReference type="GO" id="GO:0005634">
    <property type="term" value="C:nucleus"/>
    <property type="evidence" value="ECO:0007669"/>
    <property type="project" value="UniProtKB-SubCell"/>
</dbReference>
<dbReference type="GO" id="GO:0003700">
    <property type="term" value="F:DNA-binding transcription factor activity"/>
    <property type="evidence" value="ECO:0007669"/>
    <property type="project" value="InterPro"/>
</dbReference>
<name>A0A061HUF5_CRIGR</name>
<comment type="subcellular location">
    <subcellularLocation>
        <location evidence="1">Nucleus</location>
    </subcellularLocation>
</comment>
<keyword evidence="3" id="KW-0805">Transcription regulation</keyword>
<reference evidence="12" key="1">
    <citation type="journal article" date="2013" name="Nat. Biotechnol.">
        <title>Chinese hamster genome sequenced from sorted chromosomes.</title>
        <authorList>
            <person name="Brinkrolf K."/>
            <person name="Rupp O."/>
            <person name="Laux H."/>
            <person name="Kollin F."/>
            <person name="Ernst W."/>
            <person name="Linke B."/>
            <person name="Kofler R."/>
            <person name="Romand S."/>
            <person name="Hesse F."/>
            <person name="Budach W.E."/>
            <person name="Galosy S."/>
            <person name="Muller D."/>
            <person name="Noll T."/>
            <person name="Wienberg J."/>
            <person name="Jostock T."/>
            <person name="Leonard M."/>
            <person name="Grillari J."/>
            <person name="Tauch A."/>
            <person name="Goesmann A."/>
            <person name="Helk B."/>
            <person name="Mott J.E."/>
            <person name="Puhler A."/>
            <person name="Borth N."/>
        </authorList>
    </citation>
    <scope>NUCLEOTIDE SEQUENCE [LARGE SCALE GENOMIC DNA]</scope>
    <source>
        <strain evidence="12">17A/GY</strain>
    </source>
</reference>
<organism evidence="10 12">
    <name type="scientific">Cricetulus griseus</name>
    <name type="common">Chinese hamster</name>
    <name type="synonym">Cricetulus barabensis griseus</name>
    <dbReference type="NCBI Taxonomy" id="10029"/>
    <lineage>
        <taxon>Eukaryota</taxon>
        <taxon>Metazoa</taxon>
        <taxon>Chordata</taxon>
        <taxon>Craniata</taxon>
        <taxon>Vertebrata</taxon>
        <taxon>Euteleostomi</taxon>
        <taxon>Mammalia</taxon>
        <taxon>Eutheria</taxon>
        <taxon>Euarchontoglires</taxon>
        <taxon>Glires</taxon>
        <taxon>Rodentia</taxon>
        <taxon>Myomorpha</taxon>
        <taxon>Muroidea</taxon>
        <taxon>Cricetidae</taxon>
        <taxon>Cricetinae</taxon>
        <taxon>Cricetulus</taxon>
    </lineage>
</organism>
<feature type="compositionally biased region" description="Basic and acidic residues" evidence="8">
    <location>
        <begin position="36"/>
        <end position="47"/>
    </location>
</feature>
<evidence type="ECO:0000256" key="6">
    <source>
        <dbReference type="ARBA" id="ARBA00023242"/>
    </source>
</evidence>
<evidence type="ECO:0000256" key="7">
    <source>
        <dbReference type="RuleBase" id="RU004020"/>
    </source>
</evidence>
<reference evidence="10" key="2">
    <citation type="submission" date="2013-03" db="EMBL/GenBank/DDBJ databases">
        <title>Chinese hamster genome sequenced from sorted chromosomes.</title>
        <authorList>
            <person name="Brinkrolf K."/>
            <person name="Rupp O."/>
            <person name="Laux H."/>
            <person name="Kollin F."/>
            <person name="Ernst W."/>
            <person name="Linke B."/>
            <person name="Kofler R."/>
            <person name="Romand S."/>
            <person name="Hesse F."/>
            <person name="Budach W.E."/>
            <person name="Galosy S."/>
            <person name="Muller D."/>
            <person name="Noll T."/>
            <person name="Wienberg J."/>
            <person name="Jostock T."/>
            <person name="Leonard M."/>
            <person name="Grillari J."/>
            <person name="Tauch A."/>
            <person name="Goesmann A."/>
            <person name="Helk B."/>
            <person name="Mott J.E."/>
            <person name="Puehler A."/>
            <person name="Borth N."/>
        </authorList>
    </citation>
    <scope>NUCLEOTIDE SEQUENCE</scope>
    <source>
        <strain evidence="10">17A/GY</strain>
    </source>
</reference>
<dbReference type="SMART" id="SM00415">
    <property type="entry name" value="HSF"/>
    <property type="match status" value="1"/>
</dbReference>
<dbReference type="InterPro" id="IPR036388">
    <property type="entry name" value="WH-like_DNA-bd_sf"/>
</dbReference>
<dbReference type="PANTHER" id="PTHR10015:SF140">
    <property type="entry name" value="HEAT SHOCK TRANSCRIPTION FACTOR, X-LINKED MEMBER 3-RELATED"/>
    <property type="match status" value="1"/>
</dbReference>
<gene>
    <name evidence="11 14" type="primary">LOC113839494</name>
    <name evidence="10" type="ORF">H671_xg20430</name>
</gene>
<proteinExistence type="inferred from homology"/>
<feature type="region of interest" description="Disordered" evidence="8">
    <location>
        <begin position="216"/>
        <end position="237"/>
    </location>
</feature>
<dbReference type="EMBL" id="KE685633">
    <property type="protein sequence ID" value="ERE65209.1"/>
    <property type="molecule type" value="Genomic_DNA"/>
</dbReference>